<dbReference type="Pfam" id="PF00582">
    <property type="entry name" value="Usp"/>
    <property type="match status" value="1"/>
</dbReference>
<organism evidence="3 4">
    <name type="scientific">Pseudoduganella lutea</name>
    <dbReference type="NCBI Taxonomy" id="321985"/>
    <lineage>
        <taxon>Bacteria</taxon>
        <taxon>Pseudomonadati</taxon>
        <taxon>Pseudomonadota</taxon>
        <taxon>Betaproteobacteria</taxon>
        <taxon>Burkholderiales</taxon>
        <taxon>Oxalobacteraceae</taxon>
        <taxon>Telluria group</taxon>
        <taxon>Pseudoduganella</taxon>
    </lineage>
</organism>
<sequence>MFKNILLPTDGSDLAVKATDLAIRFAQVHGARIISICVAQPFPFVPMAEGAVVPDAAVFETQIATTAQAHINKVAAACATAGVPFEGVVVNSHTPYKEIIDAAQKHNCDIILMASHGRTGLNKLFLGSETQKVLAHTELPVLVLR</sequence>
<dbReference type="Gene3D" id="3.40.50.620">
    <property type="entry name" value="HUPs"/>
    <property type="match status" value="1"/>
</dbReference>
<dbReference type="PANTHER" id="PTHR46268:SF6">
    <property type="entry name" value="UNIVERSAL STRESS PROTEIN UP12"/>
    <property type="match status" value="1"/>
</dbReference>
<evidence type="ECO:0000259" key="2">
    <source>
        <dbReference type="Pfam" id="PF00582"/>
    </source>
</evidence>
<accession>A0A4P6KWI8</accession>
<protein>
    <submittedName>
        <fullName evidence="3">Universal stress protein</fullName>
    </submittedName>
</protein>
<dbReference type="SUPFAM" id="SSF52402">
    <property type="entry name" value="Adenine nucleotide alpha hydrolases-like"/>
    <property type="match status" value="1"/>
</dbReference>
<dbReference type="Proteomes" id="UP000290637">
    <property type="component" value="Chromosome"/>
</dbReference>
<dbReference type="PRINTS" id="PR01438">
    <property type="entry name" value="UNVRSLSTRESS"/>
</dbReference>
<dbReference type="KEGG" id="plue:EWM63_09345"/>
<dbReference type="InterPro" id="IPR014729">
    <property type="entry name" value="Rossmann-like_a/b/a_fold"/>
</dbReference>
<reference evidence="3 4" key="1">
    <citation type="submission" date="2019-02" db="EMBL/GenBank/DDBJ databases">
        <title>Draft Genome Sequences of Six Type Strains of the Genus Massilia.</title>
        <authorList>
            <person name="Miess H."/>
            <person name="Frediansyhah A."/>
            <person name="Gross H."/>
        </authorList>
    </citation>
    <scope>NUCLEOTIDE SEQUENCE [LARGE SCALE GENOMIC DNA]</scope>
    <source>
        <strain evidence="3 4">DSM 17473</strain>
    </source>
</reference>
<keyword evidence="4" id="KW-1185">Reference proteome</keyword>
<comment type="similarity">
    <text evidence="1">Belongs to the universal stress protein A family.</text>
</comment>
<dbReference type="CDD" id="cd00293">
    <property type="entry name" value="USP-like"/>
    <property type="match status" value="1"/>
</dbReference>
<proteinExistence type="inferred from homology"/>
<dbReference type="OrthoDB" id="5295044at2"/>
<gene>
    <name evidence="3" type="ORF">EWM63_09345</name>
</gene>
<dbReference type="AlphaFoldDB" id="A0A4P6KWI8"/>
<evidence type="ECO:0000256" key="1">
    <source>
        <dbReference type="ARBA" id="ARBA00008791"/>
    </source>
</evidence>
<dbReference type="InterPro" id="IPR006015">
    <property type="entry name" value="Universal_stress_UspA"/>
</dbReference>
<dbReference type="PANTHER" id="PTHR46268">
    <property type="entry name" value="STRESS RESPONSE PROTEIN NHAX"/>
    <property type="match status" value="1"/>
</dbReference>
<dbReference type="EMBL" id="CP035913">
    <property type="protein sequence ID" value="QBE63144.1"/>
    <property type="molecule type" value="Genomic_DNA"/>
</dbReference>
<feature type="domain" description="UspA" evidence="2">
    <location>
        <begin position="1"/>
        <end position="145"/>
    </location>
</feature>
<dbReference type="InterPro" id="IPR006016">
    <property type="entry name" value="UspA"/>
</dbReference>
<evidence type="ECO:0000313" key="3">
    <source>
        <dbReference type="EMBL" id="QBE63144.1"/>
    </source>
</evidence>
<name>A0A4P6KWI8_9BURK</name>
<dbReference type="RefSeq" id="WP_130186273.1">
    <property type="nucleotide sequence ID" value="NZ_CP035913.1"/>
</dbReference>
<evidence type="ECO:0000313" key="4">
    <source>
        <dbReference type="Proteomes" id="UP000290637"/>
    </source>
</evidence>